<gene>
    <name evidence="7" type="ORF">QN277_023267</name>
</gene>
<dbReference type="InterPro" id="IPR017907">
    <property type="entry name" value="Znf_RING_CS"/>
</dbReference>
<evidence type="ECO:0000259" key="6">
    <source>
        <dbReference type="PROSITE" id="PS50089"/>
    </source>
</evidence>
<keyword evidence="8" id="KW-1185">Reference proteome</keyword>
<evidence type="ECO:0000256" key="1">
    <source>
        <dbReference type="ARBA" id="ARBA00022723"/>
    </source>
</evidence>
<feature type="compositionally biased region" description="Polar residues" evidence="5">
    <location>
        <begin position="33"/>
        <end position="49"/>
    </location>
</feature>
<dbReference type="SMART" id="SM00184">
    <property type="entry name" value="RING"/>
    <property type="match status" value="1"/>
</dbReference>
<dbReference type="AlphaFoldDB" id="A0AAE1KCT1"/>
<dbReference type="GO" id="GO:0061630">
    <property type="term" value="F:ubiquitin protein ligase activity"/>
    <property type="evidence" value="ECO:0007669"/>
    <property type="project" value="InterPro"/>
</dbReference>
<dbReference type="GO" id="GO:0006511">
    <property type="term" value="P:ubiquitin-dependent protein catabolic process"/>
    <property type="evidence" value="ECO:0007669"/>
    <property type="project" value="TreeGrafter"/>
</dbReference>
<keyword evidence="3" id="KW-0862">Zinc</keyword>
<dbReference type="Pfam" id="PF13923">
    <property type="entry name" value="zf-C3HC4_2"/>
    <property type="match status" value="1"/>
</dbReference>
<reference evidence="7" key="1">
    <citation type="submission" date="2023-10" db="EMBL/GenBank/DDBJ databases">
        <title>Chromosome-level genome of the transformable northern wattle, Acacia crassicarpa.</title>
        <authorList>
            <person name="Massaro I."/>
            <person name="Sinha N.R."/>
            <person name="Poethig S."/>
            <person name="Leichty A.R."/>
        </authorList>
    </citation>
    <scope>NUCLEOTIDE SEQUENCE</scope>
    <source>
        <strain evidence="7">Acra3RX</strain>
        <tissue evidence="7">Leaf</tissue>
    </source>
</reference>
<dbReference type="Proteomes" id="UP001293593">
    <property type="component" value="Unassembled WGS sequence"/>
</dbReference>
<evidence type="ECO:0000256" key="4">
    <source>
        <dbReference type="PROSITE-ProRule" id="PRU00175"/>
    </source>
</evidence>
<name>A0AAE1KCT1_9FABA</name>
<sequence>MSTPAVRGSGLRSARRRKTVLNLDLNCFPPGENQEQGGPSTQHVPQEVQTGQQLPVAQPVMIDVEAIEDDEVVESSARAFAEAKNNLRRNRRRTIFDVDLEEWTGAINNGFNKRRRSSSNQTIINCDLYVNLEASNSSMTENIRMPPEPPVNPVFNCPICMGPLVEEMSTRCGHIFCNNCIRSAIKVQSKCPSCRKRVTVKELRRVFLPATS</sequence>
<comment type="caution">
    <text evidence="7">The sequence shown here is derived from an EMBL/GenBank/DDBJ whole genome shotgun (WGS) entry which is preliminary data.</text>
</comment>
<proteinExistence type="predicted"/>
<accession>A0AAE1KCT1</accession>
<dbReference type="GO" id="GO:0032183">
    <property type="term" value="F:SUMO binding"/>
    <property type="evidence" value="ECO:0007669"/>
    <property type="project" value="TreeGrafter"/>
</dbReference>
<dbReference type="PROSITE" id="PS00518">
    <property type="entry name" value="ZF_RING_1"/>
    <property type="match status" value="1"/>
</dbReference>
<evidence type="ECO:0000313" key="7">
    <source>
        <dbReference type="EMBL" id="KAK4270200.1"/>
    </source>
</evidence>
<keyword evidence="2 4" id="KW-0863">Zinc-finger</keyword>
<protein>
    <recommendedName>
        <fullName evidence="6">RING-type domain-containing protein</fullName>
    </recommendedName>
</protein>
<evidence type="ECO:0000256" key="3">
    <source>
        <dbReference type="ARBA" id="ARBA00022833"/>
    </source>
</evidence>
<feature type="region of interest" description="Disordered" evidence="5">
    <location>
        <begin position="25"/>
        <end position="49"/>
    </location>
</feature>
<evidence type="ECO:0000313" key="8">
    <source>
        <dbReference type="Proteomes" id="UP001293593"/>
    </source>
</evidence>
<dbReference type="InterPro" id="IPR001841">
    <property type="entry name" value="Znf_RING"/>
</dbReference>
<dbReference type="GO" id="GO:0008270">
    <property type="term" value="F:zinc ion binding"/>
    <property type="evidence" value="ECO:0007669"/>
    <property type="project" value="UniProtKB-KW"/>
</dbReference>
<organism evidence="7 8">
    <name type="scientific">Acacia crassicarpa</name>
    <name type="common">northern wattle</name>
    <dbReference type="NCBI Taxonomy" id="499986"/>
    <lineage>
        <taxon>Eukaryota</taxon>
        <taxon>Viridiplantae</taxon>
        <taxon>Streptophyta</taxon>
        <taxon>Embryophyta</taxon>
        <taxon>Tracheophyta</taxon>
        <taxon>Spermatophyta</taxon>
        <taxon>Magnoliopsida</taxon>
        <taxon>eudicotyledons</taxon>
        <taxon>Gunneridae</taxon>
        <taxon>Pentapetalae</taxon>
        <taxon>rosids</taxon>
        <taxon>fabids</taxon>
        <taxon>Fabales</taxon>
        <taxon>Fabaceae</taxon>
        <taxon>Caesalpinioideae</taxon>
        <taxon>mimosoid clade</taxon>
        <taxon>Acacieae</taxon>
        <taxon>Acacia</taxon>
    </lineage>
</organism>
<dbReference type="Gene3D" id="3.30.40.10">
    <property type="entry name" value="Zinc/RING finger domain, C3HC4 (zinc finger)"/>
    <property type="match status" value="1"/>
</dbReference>
<dbReference type="GO" id="GO:0140082">
    <property type="term" value="F:SUMO-ubiquitin ligase activity"/>
    <property type="evidence" value="ECO:0007669"/>
    <property type="project" value="TreeGrafter"/>
</dbReference>
<evidence type="ECO:0000256" key="2">
    <source>
        <dbReference type="ARBA" id="ARBA00022771"/>
    </source>
</evidence>
<dbReference type="InterPro" id="IPR013083">
    <property type="entry name" value="Znf_RING/FYVE/PHD"/>
</dbReference>
<dbReference type="PANTHER" id="PTHR47094">
    <property type="entry name" value="ELFLESS, ISOFORM B"/>
    <property type="match status" value="1"/>
</dbReference>
<dbReference type="PANTHER" id="PTHR47094:SF1">
    <property type="entry name" value="RING-TYPE E3 UBIQUITIN TRANSFERASE"/>
    <property type="match status" value="1"/>
</dbReference>
<dbReference type="EMBL" id="JAWXYG010000006">
    <property type="protein sequence ID" value="KAK4270200.1"/>
    <property type="molecule type" value="Genomic_DNA"/>
</dbReference>
<evidence type="ECO:0000256" key="5">
    <source>
        <dbReference type="SAM" id="MobiDB-lite"/>
    </source>
</evidence>
<keyword evidence="1" id="KW-0479">Metal-binding</keyword>
<feature type="domain" description="RING-type" evidence="6">
    <location>
        <begin position="157"/>
        <end position="195"/>
    </location>
</feature>
<dbReference type="GO" id="GO:0033768">
    <property type="term" value="C:SUMO-targeted ubiquitin ligase complex"/>
    <property type="evidence" value="ECO:0007669"/>
    <property type="project" value="TreeGrafter"/>
</dbReference>
<dbReference type="PROSITE" id="PS50089">
    <property type="entry name" value="ZF_RING_2"/>
    <property type="match status" value="1"/>
</dbReference>
<dbReference type="InterPro" id="IPR049627">
    <property type="entry name" value="SLX8"/>
</dbReference>
<dbReference type="SUPFAM" id="SSF57850">
    <property type="entry name" value="RING/U-box"/>
    <property type="match status" value="1"/>
</dbReference>